<dbReference type="EMBL" id="JBHHMI010000003">
    <property type="protein sequence ID" value="MFB5266140.1"/>
    <property type="molecule type" value="Genomic_DNA"/>
</dbReference>
<dbReference type="PANTHER" id="PTHR43308">
    <property type="entry name" value="OUTER MEMBRANE PROTEIN ALPHA-RELATED"/>
    <property type="match status" value="1"/>
</dbReference>
<evidence type="ECO:0000313" key="5">
    <source>
        <dbReference type="Proteomes" id="UP001580346"/>
    </source>
</evidence>
<dbReference type="PROSITE" id="PS51272">
    <property type="entry name" value="SLH"/>
    <property type="match status" value="3"/>
</dbReference>
<proteinExistence type="predicted"/>
<feature type="compositionally biased region" description="Gly residues" evidence="1">
    <location>
        <begin position="146"/>
        <end position="194"/>
    </location>
</feature>
<organism evidence="4 5">
    <name type="scientific">Paenibacillus enshidis</name>
    <dbReference type="NCBI Taxonomy" id="1458439"/>
    <lineage>
        <taxon>Bacteria</taxon>
        <taxon>Bacillati</taxon>
        <taxon>Bacillota</taxon>
        <taxon>Bacilli</taxon>
        <taxon>Bacillales</taxon>
        <taxon>Paenibacillaceae</taxon>
        <taxon>Paenibacillus</taxon>
    </lineage>
</organism>
<dbReference type="Proteomes" id="UP001580346">
    <property type="component" value="Unassembled WGS sequence"/>
</dbReference>
<feature type="domain" description="SLH" evidence="3">
    <location>
        <begin position="541"/>
        <end position="597"/>
    </location>
</feature>
<keyword evidence="2" id="KW-0732">Signal</keyword>
<feature type="chain" id="PRO_5046397466" evidence="2">
    <location>
        <begin position="33"/>
        <end position="597"/>
    </location>
</feature>
<feature type="domain" description="SLH" evidence="3">
    <location>
        <begin position="477"/>
        <end position="539"/>
    </location>
</feature>
<dbReference type="InterPro" id="IPR001119">
    <property type="entry name" value="SLH_dom"/>
</dbReference>
<protein>
    <submittedName>
        <fullName evidence="4">S-layer homology domain-containing protein</fullName>
    </submittedName>
</protein>
<keyword evidence="5" id="KW-1185">Reference proteome</keyword>
<reference evidence="4 5" key="1">
    <citation type="submission" date="2024-09" db="EMBL/GenBank/DDBJ databases">
        <title>Paenibacillus zeirhizospherea sp. nov., isolated from surface of the maize (Zea mays) roots in a horticulture field, Hungary.</title>
        <authorList>
            <person name="Marton D."/>
            <person name="Farkas M."/>
            <person name="Bedics A."/>
            <person name="Toth E."/>
            <person name="Tancsics A."/>
            <person name="Boka K."/>
            <person name="Maroti G."/>
            <person name="Kriszt B."/>
            <person name="Cserhati M."/>
        </authorList>
    </citation>
    <scope>NUCLEOTIDE SEQUENCE [LARGE SCALE GENOMIC DNA]</scope>
    <source>
        <strain evidence="4 5">KCTC 33519</strain>
    </source>
</reference>
<gene>
    <name evidence="4" type="ORF">ACE41H_04980</name>
</gene>
<feature type="signal peptide" evidence="2">
    <location>
        <begin position="1"/>
        <end position="32"/>
    </location>
</feature>
<dbReference type="InterPro" id="IPR051465">
    <property type="entry name" value="Cell_Envelope_Struct_Comp"/>
</dbReference>
<comment type="caution">
    <text evidence="4">The sequence shown here is derived from an EMBL/GenBank/DDBJ whole genome shotgun (WGS) entry which is preliminary data.</text>
</comment>
<feature type="domain" description="SLH" evidence="3">
    <location>
        <begin position="413"/>
        <end position="476"/>
    </location>
</feature>
<evidence type="ECO:0000256" key="2">
    <source>
        <dbReference type="SAM" id="SignalP"/>
    </source>
</evidence>
<evidence type="ECO:0000256" key="1">
    <source>
        <dbReference type="SAM" id="MobiDB-lite"/>
    </source>
</evidence>
<name>A0ABV5AQ66_9BACL</name>
<sequence>MDERKRGQHTVKKLLTVGLVMSCLLSPASGYAAEADSAPPAGGVGAADNTAAAFALELSANEVRRGGAIAISGTVPGGSDDVVLKIISPNQTVFYVDVISATGGRYGVNVAIPTSEELAPFGTYTVVAGSGGVQASKTFSVAGAGNNPGNGGENPGNGGNDPDNGGGNPGNGGNDPDNGGGSGGGSGSGGGGGTVTIPPKQTGIPAGAGQAAGAVIQPEKGQNGSYIVGSGTLTEAAGQAKDAVTIQLPAAAGESGTPLEFPAGSLKDLQSKQLDLIITSGNHTVRFPAGSIGASAAKEQSILRIVLNTAMTEEAGKVIEQTLQANTDYTQTGIVLSVVIQLVTDGQAVEIHELDKPAAVTIRLTAEQAAKLGAALAGVYYVDGKQLEYIGGKLNGDLFTFTVKHFSYYTVLEYNKKFVDLAGHWAEQAVMQLAAKHIVNGVDERHYEPNRAITRAEFVTLIMRSIELTGKASGNAEKNPFTDVAAGQYYTGPIAAAAELGIVTGYGGKFRPADRITREEAVVSLVRAAKYFSLAGKQQGGPSFADAGKISSWATAAVKEAWSTGLIEGDGKAFKPKNSVTRAEVAMMIQRLLADSL</sequence>
<dbReference type="RefSeq" id="WP_375353710.1">
    <property type="nucleotide sequence ID" value="NZ_JBHHMI010000003.1"/>
</dbReference>
<evidence type="ECO:0000259" key="3">
    <source>
        <dbReference type="PROSITE" id="PS51272"/>
    </source>
</evidence>
<dbReference type="Pfam" id="PF00395">
    <property type="entry name" value="SLH"/>
    <property type="match status" value="3"/>
</dbReference>
<accession>A0ABV5AQ66</accession>
<evidence type="ECO:0000313" key="4">
    <source>
        <dbReference type="EMBL" id="MFB5266140.1"/>
    </source>
</evidence>
<feature type="region of interest" description="Disordered" evidence="1">
    <location>
        <begin position="139"/>
        <end position="211"/>
    </location>
</feature>
<dbReference type="PANTHER" id="PTHR43308:SF5">
    <property type="entry name" value="S-LAYER PROTEIN _ PEPTIDOGLYCAN ENDO-BETA-N-ACETYLGLUCOSAMINIDASE"/>
    <property type="match status" value="1"/>
</dbReference>